<dbReference type="Proteomes" id="UP000317648">
    <property type="component" value="Chromosome"/>
</dbReference>
<dbReference type="KEGG" id="lcre:Pla8534_59810"/>
<sequence>MSPQSPNRLLLYSILLICGGCAPWTTTPSHTSNPLPLPRVGPDAVVLETAFVYYPADASDLESSIWSEVDEQHLDPELRRQLELNGLRCGLVGSQLPTKVQEILDQQLAAAQRQRDSGEDDPTIQTSDQQRIQCRAGHRAEIAAGDKKDAVVLMNDEGEIRGDHYPDAQCMFALRTFPQADGSVKVELVPEVQYGMAKMRWTGFDGAWKLDTGRERESFLKLRVEAQLSPGHTLILSGKDKGLGRLFFSGKGENPHERRLLLVRLVHTQHADLFAPETDFQPLETPAD</sequence>
<evidence type="ECO:0000313" key="2">
    <source>
        <dbReference type="EMBL" id="QDU98120.1"/>
    </source>
</evidence>
<name>A0A518E200_9BACT</name>
<proteinExistence type="predicted"/>
<gene>
    <name evidence="2" type="ORF">Pla8534_59810</name>
</gene>
<reference evidence="2 3" key="1">
    <citation type="submission" date="2019-02" db="EMBL/GenBank/DDBJ databases">
        <title>Deep-cultivation of Planctomycetes and their phenomic and genomic characterization uncovers novel biology.</title>
        <authorList>
            <person name="Wiegand S."/>
            <person name="Jogler M."/>
            <person name="Boedeker C."/>
            <person name="Pinto D."/>
            <person name="Vollmers J."/>
            <person name="Rivas-Marin E."/>
            <person name="Kohn T."/>
            <person name="Peeters S.H."/>
            <person name="Heuer A."/>
            <person name="Rast P."/>
            <person name="Oberbeckmann S."/>
            <person name="Bunk B."/>
            <person name="Jeske O."/>
            <person name="Meyerdierks A."/>
            <person name="Storesund J.E."/>
            <person name="Kallscheuer N."/>
            <person name="Luecker S."/>
            <person name="Lage O.M."/>
            <person name="Pohl T."/>
            <person name="Merkel B.J."/>
            <person name="Hornburger P."/>
            <person name="Mueller R.-W."/>
            <person name="Bruemmer F."/>
            <person name="Labrenz M."/>
            <person name="Spormann A.M."/>
            <person name="Op den Camp H."/>
            <person name="Overmann J."/>
            <person name="Amann R."/>
            <person name="Jetten M.S.M."/>
            <person name="Mascher T."/>
            <person name="Medema M.H."/>
            <person name="Devos D.P."/>
            <person name="Kaster A.-K."/>
            <person name="Ovreas L."/>
            <person name="Rohde M."/>
            <person name="Galperin M.Y."/>
            <person name="Jogler C."/>
        </authorList>
    </citation>
    <scope>NUCLEOTIDE SEQUENCE [LARGE SCALE GENOMIC DNA]</scope>
    <source>
        <strain evidence="2 3">Pla85_3_4</strain>
    </source>
</reference>
<keyword evidence="3" id="KW-1185">Reference proteome</keyword>
<dbReference type="RefSeq" id="WP_145057107.1">
    <property type="nucleotide sequence ID" value="NZ_CP036433.1"/>
</dbReference>
<accession>A0A518E200</accession>
<dbReference type="EMBL" id="CP036433">
    <property type="protein sequence ID" value="QDU98120.1"/>
    <property type="molecule type" value="Genomic_DNA"/>
</dbReference>
<dbReference type="AlphaFoldDB" id="A0A518E200"/>
<evidence type="ECO:0000256" key="1">
    <source>
        <dbReference type="SAM" id="MobiDB-lite"/>
    </source>
</evidence>
<dbReference type="OrthoDB" id="252515at2"/>
<protein>
    <submittedName>
        <fullName evidence="2">Uncharacterized protein</fullName>
    </submittedName>
</protein>
<feature type="region of interest" description="Disordered" evidence="1">
    <location>
        <begin position="111"/>
        <end position="130"/>
    </location>
</feature>
<evidence type="ECO:0000313" key="3">
    <source>
        <dbReference type="Proteomes" id="UP000317648"/>
    </source>
</evidence>
<organism evidence="2 3">
    <name type="scientific">Lignipirellula cremea</name>
    <dbReference type="NCBI Taxonomy" id="2528010"/>
    <lineage>
        <taxon>Bacteria</taxon>
        <taxon>Pseudomonadati</taxon>
        <taxon>Planctomycetota</taxon>
        <taxon>Planctomycetia</taxon>
        <taxon>Pirellulales</taxon>
        <taxon>Pirellulaceae</taxon>
        <taxon>Lignipirellula</taxon>
    </lineage>
</organism>